<gene>
    <name evidence="2" type="primary">LRRC31</name>
    <name evidence="2" type="ORF">AMEX_G2208</name>
</gene>
<dbReference type="InterPro" id="IPR032675">
    <property type="entry name" value="LRR_dom_sf"/>
</dbReference>
<organism evidence="2 3">
    <name type="scientific">Astyanax mexicanus</name>
    <name type="common">Blind cave fish</name>
    <name type="synonym">Astyanax fasciatus mexicanus</name>
    <dbReference type="NCBI Taxonomy" id="7994"/>
    <lineage>
        <taxon>Eukaryota</taxon>
        <taxon>Metazoa</taxon>
        <taxon>Chordata</taxon>
        <taxon>Craniata</taxon>
        <taxon>Vertebrata</taxon>
        <taxon>Euteleostomi</taxon>
        <taxon>Actinopterygii</taxon>
        <taxon>Neopterygii</taxon>
        <taxon>Teleostei</taxon>
        <taxon>Ostariophysi</taxon>
        <taxon>Characiformes</taxon>
        <taxon>Characoidei</taxon>
        <taxon>Acestrorhamphidae</taxon>
        <taxon>Acestrorhamphinae</taxon>
        <taxon>Astyanax</taxon>
    </lineage>
</organism>
<dbReference type="Gene3D" id="3.80.10.10">
    <property type="entry name" value="Ribonuclease Inhibitor"/>
    <property type="match status" value="3"/>
</dbReference>
<dbReference type="Pfam" id="PF13516">
    <property type="entry name" value="LRR_6"/>
    <property type="match status" value="1"/>
</dbReference>
<reference evidence="2 3" key="1">
    <citation type="submission" date="2021-07" db="EMBL/GenBank/DDBJ databases">
        <authorList>
            <person name="Imarazene B."/>
            <person name="Zahm M."/>
            <person name="Klopp C."/>
            <person name="Cabau C."/>
            <person name="Beille S."/>
            <person name="Jouanno E."/>
            <person name="Castinel A."/>
            <person name="Lluch J."/>
            <person name="Gil L."/>
            <person name="Kuchtly C."/>
            <person name="Lopez Roques C."/>
            <person name="Donnadieu C."/>
            <person name="Parrinello H."/>
            <person name="Journot L."/>
            <person name="Du K."/>
            <person name="Schartl M."/>
            <person name="Retaux S."/>
            <person name="Guiguen Y."/>
        </authorList>
    </citation>
    <scope>NUCLEOTIDE SEQUENCE [LARGE SCALE GENOMIC DNA]</scope>
    <source>
        <strain evidence="2">Pach_M1</strain>
        <tissue evidence="2">Testis</tissue>
    </source>
</reference>
<sequence length="576" mass="62330">MESAEQQKARDGPQKRSPLDLIMNQIRRKTSFTERKKPTMGRLFRPSVSSDKNSDIPETKESESSEGKDSAGPGTESSDADSEIGSVVGWGRVKQFVQKLGKTPDTQSLSLAHCDLTATDVVELGTLLPFLAQLEVMDLSWNDLLGGSLKALTVHLQHVSKLKVLKVSSCRLTAHDLIALGEGLYCIPLLEMLDLSWNAGVGGGNLHCLANHLPSASSLRELHLVDCQLSEADAVTLGEALPLLPCLELLDLSGNKPMKEGLQIVVSALSYTPQLKTLKLSTCGLNKMSLIMLGEKLKLLPGLEHLDLSCNKESGGGFSTMTASLTLLTHLKCLDMHLCCLTEEDILALVQAIPSLSELTELDLSSNKSIGCMLQFLLPALPLSKMKKLHLNNCGLSLDTCWALATTMQSLAQLESLNLSWNKSVGEILQQLLEPLQTGCKLQELRLSSCDLTTEGMLHIESACKRGALSQLKLLDLSYNGSVGDCGWVSFYSGAAGLKELQELDVSLRPSASLSASPWLPALLDALPQLPSLRRLALQRWAFSSGEREKLDKALSKRNVVLECDKVAATEAKVAA</sequence>
<accession>A0A8T2MN57</accession>
<dbReference type="InterPro" id="IPR001611">
    <property type="entry name" value="Leu-rich_rpt"/>
</dbReference>
<feature type="region of interest" description="Disordered" evidence="1">
    <location>
        <begin position="1"/>
        <end position="83"/>
    </location>
</feature>
<dbReference type="Proteomes" id="UP000752171">
    <property type="component" value="Unassembled WGS sequence"/>
</dbReference>
<dbReference type="SUPFAM" id="SSF52047">
    <property type="entry name" value="RNI-like"/>
    <property type="match status" value="2"/>
</dbReference>
<dbReference type="PANTHER" id="PTHR24109:SF3">
    <property type="entry name" value="LEUCINE-RICH REPEAT-CONTAINING PROTEIN 31"/>
    <property type="match status" value="1"/>
</dbReference>
<evidence type="ECO:0000313" key="3">
    <source>
        <dbReference type="Proteomes" id="UP000752171"/>
    </source>
</evidence>
<dbReference type="AlphaFoldDB" id="A0A8T2MN57"/>
<dbReference type="OrthoDB" id="1394818at2759"/>
<name>A0A8T2MN57_ASTMX</name>
<protein>
    <submittedName>
        <fullName evidence="2">Leucine-rich repeat-containing protein 31 isoform X1</fullName>
    </submittedName>
</protein>
<evidence type="ECO:0000313" key="2">
    <source>
        <dbReference type="EMBL" id="KAG9283445.1"/>
    </source>
</evidence>
<dbReference type="SMART" id="SM00368">
    <property type="entry name" value="LRR_RI"/>
    <property type="match status" value="10"/>
</dbReference>
<comment type="caution">
    <text evidence="2">The sequence shown here is derived from an EMBL/GenBank/DDBJ whole genome shotgun (WGS) entry which is preliminary data.</text>
</comment>
<dbReference type="EMBL" id="JAICCE010000001">
    <property type="protein sequence ID" value="KAG9283445.1"/>
    <property type="molecule type" value="Genomic_DNA"/>
</dbReference>
<proteinExistence type="predicted"/>
<feature type="compositionally biased region" description="Basic and acidic residues" evidence="1">
    <location>
        <begin position="52"/>
        <end position="69"/>
    </location>
</feature>
<evidence type="ECO:0000256" key="1">
    <source>
        <dbReference type="SAM" id="MobiDB-lite"/>
    </source>
</evidence>
<dbReference type="InterPro" id="IPR042419">
    <property type="entry name" value="LRC31"/>
</dbReference>
<feature type="compositionally biased region" description="Basic and acidic residues" evidence="1">
    <location>
        <begin position="1"/>
        <end position="18"/>
    </location>
</feature>
<dbReference type="PANTHER" id="PTHR24109">
    <property type="entry name" value="LEUCINE-RICH REPEAT-CONTAINING PROTEIN 31"/>
    <property type="match status" value="1"/>
</dbReference>